<dbReference type="InterPro" id="IPR050509">
    <property type="entry name" value="CoA-transferase_III"/>
</dbReference>
<reference evidence="1 2" key="1">
    <citation type="submission" date="2021-11" db="EMBL/GenBank/DDBJ databases">
        <title>Draft genome sequence of Actinomycetospora sp. SF1 isolated from the rhizosphere soil.</title>
        <authorList>
            <person name="Duangmal K."/>
            <person name="Chantavorakit T."/>
        </authorList>
    </citation>
    <scope>NUCLEOTIDE SEQUENCE [LARGE SCALE GENOMIC DNA]</scope>
    <source>
        <strain evidence="1 2">TBRC 5722</strain>
    </source>
</reference>
<dbReference type="InterPro" id="IPR003673">
    <property type="entry name" value="CoA-Trfase_fam_III"/>
</dbReference>
<keyword evidence="2" id="KW-1185">Reference proteome</keyword>
<evidence type="ECO:0000313" key="1">
    <source>
        <dbReference type="EMBL" id="MCD2194614.1"/>
    </source>
</evidence>
<comment type="caution">
    <text evidence="1">The sequence shown here is derived from an EMBL/GenBank/DDBJ whole genome shotgun (WGS) entry which is preliminary data.</text>
</comment>
<dbReference type="Gene3D" id="3.40.50.10540">
    <property type="entry name" value="Crotonobetainyl-coa:carnitine coa-transferase, domain 1"/>
    <property type="match status" value="1"/>
</dbReference>
<accession>A0ABS8P930</accession>
<dbReference type="PANTHER" id="PTHR48228:SF5">
    <property type="entry name" value="ALPHA-METHYLACYL-COA RACEMASE"/>
    <property type="match status" value="1"/>
</dbReference>
<dbReference type="InterPro" id="IPR023606">
    <property type="entry name" value="CoA-Trfase_III_dom_1_sf"/>
</dbReference>
<dbReference type="RefSeq" id="WP_230734740.1">
    <property type="nucleotide sequence ID" value="NZ_JAJNDB010000002.1"/>
</dbReference>
<dbReference type="Pfam" id="PF02515">
    <property type="entry name" value="CoA_transf_3"/>
    <property type="match status" value="1"/>
</dbReference>
<dbReference type="GO" id="GO:0016740">
    <property type="term" value="F:transferase activity"/>
    <property type="evidence" value="ECO:0007669"/>
    <property type="project" value="UniProtKB-KW"/>
</dbReference>
<dbReference type="Proteomes" id="UP001199469">
    <property type="component" value="Unassembled WGS sequence"/>
</dbReference>
<protein>
    <submittedName>
        <fullName evidence="1">CoA transferase</fullName>
    </submittedName>
</protein>
<dbReference type="EMBL" id="JAJNDB010000002">
    <property type="protein sequence ID" value="MCD2194614.1"/>
    <property type="molecule type" value="Genomic_DNA"/>
</dbReference>
<sequence length="406" mass="43398">MSAPPEDLPLAGLRVVEVSTFVAAPLGGMTLAQLGADVVRIDPLGGAPDHARWPLAPSGTSLYWAGLNKGKRSVAVDLRSDEGKQLVTDLIAGSGEDGRILLTNAVGRRFLGYDVLAEQVPGLIHVQVDGHHDGTPAVDYTVNAGVGFPSVTGPEGHADPVNHVLPAWDIACGLYAATSILAALRRRTRTGAGSQLRIALHDVALAMAGNLGFLAEAQVGHVERRRMGNYLYGGFARDFTTRDGGRVMIVALTARHWQDLLRISELGGPVKALEDAVGADFSTDDDRFAYREVLAGLFAKWIADLDLETVEARLADSSLLWSRYRTFTDLVADDGAVIRDNPMIDRVDQPGVGEHFVPASPIALGSLRTPVVRAPTLGEHGDEVVAEWLGERGYDPAALRKRGTLM</sequence>
<dbReference type="SUPFAM" id="SSF89796">
    <property type="entry name" value="CoA-transferase family III (CaiB/BaiF)"/>
    <property type="match status" value="1"/>
</dbReference>
<organism evidence="1 2">
    <name type="scientific">Actinomycetospora endophytica</name>
    <dbReference type="NCBI Taxonomy" id="2291215"/>
    <lineage>
        <taxon>Bacteria</taxon>
        <taxon>Bacillati</taxon>
        <taxon>Actinomycetota</taxon>
        <taxon>Actinomycetes</taxon>
        <taxon>Pseudonocardiales</taxon>
        <taxon>Pseudonocardiaceae</taxon>
        <taxon>Actinomycetospora</taxon>
    </lineage>
</organism>
<dbReference type="Gene3D" id="3.30.1540.10">
    <property type="entry name" value="formyl-coa transferase, domain 3"/>
    <property type="match status" value="1"/>
</dbReference>
<proteinExistence type="predicted"/>
<gene>
    <name evidence="1" type="ORF">LQ327_14670</name>
</gene>
<name>A0ABS8P930_9PSEU</name>
<dbReference type="InterPro" id="IPR044855">
    <property type="entry name" value="CoA-Trfase_III_dom3_sf"/>
</dbReference>
<dbReference type="PANTHER" id="PTHR48228">
    <property type="entry name" value="SUCCINYL-COA--D-CITRAMALATE COA-TRANSFERASE"/>
    <property type="match status" value="1"/>
</dbReference>
<keyword evidence="1" id="KW-0808">Transferase</keyword>
<evidence type="ECO:0000313" key="2">
    <source>
        <dbReference type="Proteomes" id="UP001199469"/>
    </source>
</evidence>